<reference evidence="2" key="1">
    <citation type="journal article" date="2017" name="Nature">
        <title>The sunflower genome provides insights into oil metabolism, flowering and Asterid evolution.</title>
        <authorList>
            <person name="Badouin H."/>
            <person name="Gouzy J."/>
            <person name="Grassa C.J."/>
            <person name="Murat F."/>
            <person name="Staton S.E."/>
            <person name="Cottret L."/>
            <person name="Lelandais-Briere C."/>
            <person name="Owens G.L."/>
            <person name="Carrere S."/>
            <person name="Mayjonade B."/>
            <person name="Legrand L."/>
            <person name="Gill N."/>
            <person name="Kane N.C."/>
            <person name="Bowers J.E."/>
            <person name="Hubner S."/>
            <person name="Bellec A."/>
            <person name="Berard A."/>
            <person name="Berges H."/>
            <person name="Blanchet N."/>
            <person name="Boniface M.C."/>
            <person name="Brunel D."/>
            <person name="Catrice O."/>
            <person name="Chaidir N."/>
            <person name="Claudel C."/>
            <person name="Donnadieu C."/>
            <person name="Faraut T."/>
            <person name="Fievet G."/>
            <person name="Helmstetter N."/>
            <person name="King M."/>
            <person name="Knapp S.J."/>
            <person name="Lai Z."/>
            <person name="Le Paslier M.C."/>
            <person name="Lippi Y."/>
            <person name="Lorenzon L."/>
            <person name="Mandel J.R."/>
            <person name="Marage G."/>
            <person name="Marchand G."/>
            <person name="Marquand E."/>
            <person name="Bret-Mestries E."/>
            <person name="Morien E."/>
            <person name="Nambeesan S."/>
            <person name="Nguyen T."/>
            <person name="Pegot-Espagnet P."/>
            <person name="Pouilly N."/>
            <person name="Raftis F."/>
            <person name="Sallet E."/>
            <person name="Schiex T."/>
            <person name="Thomas J."/>
            <person name="Vandecasteele C."/>
            <person name="Vares D."/>
            <person name="Vear F."/>
            <person name="Vautrin S."/>
            <person name="Crespi M."/>
            <person name="Mangin B."/>
            <person name="Burke J.M."/>
            <person name="Salse J."/>
            <person name="Munos S."/>
            <person name="Vincourt P."/>
            <person name="Rieseberg L.H."/>
            <person name="Langlade N.B."/>
        </authorList>
    </citation>
    <scope>NUCLEOTIDE SEQUENCE</scope>
    <source>
        <tissue evidence="2">Leaves</tissue>
    </source>
</reference>
<dbReference type="Proteomes" id="UP000215914">
    <property type="component" value="Unassembled WGS sequence"/>
</dbReference>
<gene>
    <name evidence="2" type="ORF">HanXRQr2_Chr03g0097651</name>
</gene>
<reference evidence="2" key="2">
    <citation type="submission" date="2020-06" db="EMBL/GenBank/DDBJ databases">
        <title>Helianthus annuus Genome sequencing and assembly Release 2.</title>
        <authorList>
            <person name="Gouzy J."/>
            <person name="Langlade N."/>
            <person name="Munos S."/>
        </authorList>
    </citation>
    <scope>NUCLEOTIDE SEQUENCE</scope>
    <source>
        <tissue evidence="2">Leaves</tissue>
    </source>
</reference>
<comment type="caution">
    <text evidence="2">The sequence shown here is derived from an EMBL/GenBank/DDBJ whole genome shotgun (WGS) entry which is preliminary data.</text>
</comment>
<dbReference type="Gramene" id="mRNA:HanXRQr2_Chr03g0097651">
    <property type="protein sequence ID" value="CDS:HanXRQr2_Chr03g0097651.1"/>
    <property type="gene ID" value="HanXRQr2_Chr03g0097651"/>
</dbReference>
<evidence type="ECO:0000313" key="3">
    <source>
        <dbReference type="Proteomes" id="UP000215914"/>
    </source>
</evidence>
<feature type="signal peptide" evidence="1">
    <location>
        <begin position="1"/>
        <end position="18"/>
    </location>
</feature>
<evidence type="ECO:0000313" key="2">
    <source>
        <dbReference type="EMBL" id="KAF5813381.1"/>
    </source>
</evidence>
<sequence>MSRSFCRILMLIFFQARASDWHPTHNIYCILDENYANMEPFKEIVPFLKESRIAKALTERHKCYEFHVRMFWKSVRYDKKEKTIYSVVQKKDENRKDIDVVRRVLDLKDSDDDPTIIPVRLSKGLWFRMGYTGHVNDKCLKSRFCRPYKCMVNCVVQALSHRKGAYNETSDYIVNIITCLVLNRSYNVSQVLFDHMIDNIKGEKYIMYPRFIQMLLDDQVKDLPKDPADELKLHHMTSETLNRINKYKGLTEDQEPRVKGLICKIKNKK</sequence>
<proteinExistence type="predicted"/>
<dbReference type="EMBL" id="MNCJ02000318">
    <property type="protein sequence ID" value="KAF5813381.1"/>
    <property type="molecule type" value="Genomic_DNA"/>
</dbReference>
<dbReference type="AlphaFoldDB" id="A0A9K3NUR2"/>
<protein>
    <submittedName>
        <fullName evidence="2">Uncharacterized protein</fullName>
    </submittedName>
</protein>
<feature type="chain" id="PRO_5039955552" evidence="1">
    <location>
        <begin position="19"/>
        <end position="269"/>
    </location>
</feature>
<organism evidence="2 3">
    <name type="scientific">Helianthus annuus</name>
    <name type="common">Common sunflower</name>
    <dbReference type="NCBI Taxonomy" id="4232"/>
    <lineage>
        <taxon>Eukaryota</taxon>
        <taxon>Viridiplantae</taxon>
        <taxon>Streptophyta</taxon>
        <taxon>Embryophyta</taxon>
        <taxon>Tracheophyta</taxon>
        <taxon>Spermatophyta</taxon>
        <taxon>Magnoliopsida</taxon>
        <taxon>eudicotyledons</taxon>
        <taxon>Gunneridae</taxon>
        <taxon>Pentapetalae</taxon>
        <taxon>asterids</taxon>
        <taxon>campanulids</taxon>
        <taxon>Asterales</taxon>
        <taxon>Asteraceae</taxon>
        <taxon>Asteroideae</taxon>
        <taxon>Heliantheae alliance</taxon>
        <taxon>Heliantheae</taxon>
        <taxon>Helianthus</taxon>
    </lineage>
</organism>
<accession>A0A9K3NUR2</accession>
<evidence type="ECO:0000256" key="1">
    <source>
        <dbReference type="SAM" id="SignalP"/>
    </source>
</evidence>
<keyword evidence="3" id="KW-1185">Reference proteome</keyword>
<name>A0A9K3NUR2_HELAN</name>
<keyword evidence="1" id="KW-0732">Signal</keyword>